<evidence type="ECO:0000256" key="1">
    <source>
        <dbReference type="SAM" id="SignalP"/>
    </source>
</evidence>
<protein>
    <recommendedName>
        <fullName evidence="4">Outer membrane protein with beta-barrel domain</fullName>
    </recommendedName>
</protein>
<dbReference type="OrthoDB" id="1466811at2"/>
<dbReference type="AlphaFoldDB" id="A0A2T6C5S7"/>
<feature type="chain" id="PRO_5015729295" description="Outer membrane protein with beta-barrel domain" evidence="1">
    <location>
        <begin position="22"/>
        <end position="352"/>
    </location>
</feature>
<sequence length="352" mass="41145">MKTSTLYACLIILCINFSAKAQQKDSIPNQTKDSITLKKEREKQYLEGLLKAITEDEKELLKRKVNLINEDLEKGKITPEEAEKQKKKAAKLSVANIEYRMAKNKREMITGYYIREKGSFIRFGEVFDTRKIKKRPIRYDRRTKSDIMFAFGFNNAIQDGVSLSDSDYRMGGSRFFEFGILWSTRVAKNHNFVRFRYGLTLQYNNLKPTGNRYFVDNGDLTTLEQFPNDLNRSKIRMTNLTIPLYFEFGPSRKVENERYVRYYTNSKFKIGLGGYFGVNLAVKQKLRYAENGDNVDQEIRRNFNTNNFVYGLGAYIGWDDMSLYCKYDLSPIFKSPNTKQRNISLGVRLDVF</sequence>
<proteinExistence type="predicted"/>
<organism evidence="2 3">
    <name type="scientific">Kordia periserrulae</name>
    <dbReference type="NCBI Taxonomy" id="701523"/>
    <lineage>
        <taxon>Bacteria</taxon>
        <taxon>Pseudomonadati</taxon>
        <taxon>Bacteroidota</taxon>
        <taxon>Flavobacteriia</taxon>
        <taxon>Flavobacteriales</taxon>
        <taxon>Flavobacteriaceae</taxon>
        <taxon>Kordia</taxon>
    </lineage>
</organism>
<dbReference type="RefSeq" id="WP_108113034.1">
    <property type="nucleotide sequence ID" value="NZ_QBKT01000001.1"/>
</dbReference>
<evidence type="ECO:0000313" key="3">
    <source>
        <dbReference type="Proteomes" id="UP000244090"/>
    </source>
</evidence>
<dbReference type="Proteomes" id="UP000244090">
    <property type="component" value="Unassembled WGS sequence"/>
</dbReference>
<evidence type="ECO:0000313" key="2">
    <source>
        <dbReference type="EMBL" id="PTX63647.1"/>
    </source>
</evidence>
<gene>
    <name evidence="2" type="ORF">C8N46_101249</name>
</gene>
<comment type="caution">
    <text evidence="2">The sequence shown here is derived from an EMBL/GenBank/DDBJ whole genome shotgun (WGS) entry which is preliminary data.</text>
</comment>
<reference evidence="2 3" key="1">
    <citation type="submission" date="2018-04" db="EMBL/GenBank/DDBJ databases">
        <title>Genomic Encyclopedia of Archaeal and Bacterial Type Strains, Phase II (KMG-II): from individual species to whole genera.</title>
        <authorList>
            <person name="Goeker M."/>
        </authorList>
    </citation>
    <scope>NUCLEOTIDE SEQUENCE [LARGE SCALE GENOMIC DNA]</scope>
    <source>
        <strain evidence="2 3">DSM 25731</strain>
    </source>
</reference>
<feature type="signal peptide" evidence="1">
    <location>
        <begin position="1"/>
        <end position="21"/>
    </location>
</feature>
<evidence type="ECO:0008006" key="4">
    <source>
        <dbReference type="Google" id="ProtNLM"/>
    </source>
</evidence>
<keyword evidence="3" id="KW-1185">Reference proteome</keyword>
<keyword evidence="1" id="KW-0732">Signal</keyword>
<accession>A0A2T6C5S7</accession>
<dbReference type="EMBL" id="QBKT01000001">
    <property type="protein sequence ID" value="PTX63647.1"/>
    <property type="molecule type" value="Genomic_DNA"/>
</dbReference>
<name>A0A2T6C5S7_9FLAO</name>